<dbReference type="OrthoDB" id="4177236at2759"/>
<protein>
    <submittedName>
        <fullName evidence="2">Ankyrin repeat protein</fullName>
    </submittedName>
</protein>
<sequence length="301" mass="34699">MDSTFDDEQVLSYTDAQIVHYFEILPRLPESPRITSLSAKYVAKHYHEEEAEDAIRAMEFASRLGVRVPRIKRIVHANGAVICIMDRIQGAPLDTEWLKLGWIASIRLAFQLRRTIRRLRSVQSSTAGSLATGECRSFYLDDTFGLPHRASLDQVNAFINFWVNFVSIGHEVKKTPAHHSTCSNPAFSTNQPFVFTHHDLAPRNIILDPAGQLWLIDWDYGGFYPKFFEYAGMHNFITTGWSKSALRRWKLFTWVSGGAYDRQNHWLRIIRSRITRFRPARRFNMMANGYAAAARRPCKDS</sequence>
<name>A0A8K0WN85_9HYPO</name>
<dbReference type="AlphaFoldDB" id="A0A8K0WN85"/>
<reference evidence="2" key="1">
    <citation type="journal article" date="2021" name="Nat. Commun.">
        <title>Genetic determinants of endophytism in the Arabidopsis root mycobiome.</title>
        <authorList>
            <person name="Mesny F."/>
            <person name="Miyauchi S."/>
            <person name="Thiergart T."/>
            <person name="Pickel B."/>
            <person name="Atanasova L."/>
            <person name="Karlsson M."/>
            <person name="Huettel B."/>
            <person name="Barry K.W."/>
            <person name="Haridas S."/>
            <person name="Chen C."/>
            <person name="Bauer D."/>
            <person name="Andreopoulos W."/>
            <person name="Pangilinan J."/>
            <person name="LaButti K."/>
            <person name="Riley R."/>
            <person name="Lipzen A."/>
            <person name="Clum A."/>
            <person name="Drula E."/>
            <person name="Henrissat B."/>
            <person name="Kohler A."/>
            <person name="Grigoriev I.V."/>
            <person name="Martin F.M."/>
            <person name="Hacquard S."/>
        </authorList>
    </citation>
    <scope>NUCLEOTIDE SEQUENCE</scope>
    <source>
        <strain evidence="2">MPI-CAGE-CH-0235</strain>
    </source>
</reference>
<dbReference type="InterPro" id="IPR002575">
    <property type="entry name" value="Aminoglycoside_PTrfase"/>
</dbReference>
<keyword evidence="3" id="KW-1185">Reference proteome</keyword>
<feature type="domain" description="Aminoglycoside phosphotransferase" evidence="1">
    <location>
        <begin position="39"/>
        <end position="246"/>
    </location>
</feature>
<dbReference type="EMBL" id="JAGPNK010000011">
    <property type="protein sequence ID" value="KAH7311619.1"/>
    <property type="molecule type" value="Genomic_DNA"/>
</dbReference>
<dbReference type="InterPro" id="IPR011009">
    <property type="entry name" value="Kinase-like_dom_sf"/>
</dbReference>
<comment type="caution">
    <text evidence="2">The sequence shown here is derived from an EMBL/GenBank/DDBJ whole genome shotgun (WGS) entry which is preliminary data.</text>
</comment>
<dbReference type="Gene3D" id="3.90.1200.10">
    <property type="match status" value="1"/>
</dbReference>
<dbReference type="InterPro" id="IPR051678">
    <property type="entry name" value="AGP_Transferase"/>
</dbReference>
<accession>A0A8K0WN85</accession>
<dbReference type="PANTHER" id="PTHR21310">
    <property type="entry name" value="AMINOGLYCOSIDE PHOSPHOTRANSFERASE-RELATED-RELATED"/>
    <property type="match status" value="1"/>
</dbReference>
<evidence type="ECO:0000259" key="1">
    <source>
        <dbReference type="Pfam" id="PF01636"/>
    </source>
</evidence>
<dbReference type="Proteomes" id="UP000813444">
    <property type="component" value="Unassembled WGS sequence"/>
</dbReference>
<organism evidence="2 3">
    <name type="scientific">Stachybotrys elegans</name>
    <dbReference type="NCBI Taxonomy" id="80388"/>
    <lineage>
        <taxon>Eukaryota</taxon>
        <taxon>Fungi</taxon>
        <taxon>Dikarya</taxon>
        <taxon>Ascomycota</taxon>
        <taxon>Pezizomycotina</taxon>
        <taxon>Sordariomycetes</taxon>
        <taxon>Hypocreomycetidae</taxon>
        <taxon>Hypocreales</taxon>
        <taxon>Stachybotryaceae</taxon>
        <taxon>Stachybotrys</taxon>
    </lineage>
</organism>
<dbReference type="Pfam" id="PF01636">
    <property type="entry name" value="APH"/>
    <property type="match status" value="1"/>
</dbReference>
<dbReference type="SUPFAM" id="SSF56112">
    <property type="entry name" value="Protein kinase-like (PK-like)"/>
    <property type="match status" value="1"/>
</dbReference>
<dbReference type="PANTHER" id="PTHR21310:SF39">
    <property type="entry name" value="AMINOGLYCOSIDE PHOSPHOTRANSFERASE DOMAIN-CONTAINING PROTEIN"/>
    <property type="match status" value="1"/>
</dbReference>
<proteinExistence type="predicted"/>
<gene>
    <name evidence="2" type="ORF">B0I35DRAFT_481572</name>
</gene>
<evidence type="ECO:0000313" key="3">
    <source>
        <dbReference type="Proteomes" id="UP000813444"/>
    </source>
</evidence>
<evidence type="ECO:0000313" key="2">
    <source>
        <dbReference type="EMBL" id="KAH7311619.1"/>
    </source>
</evidence>